<reference evidence="1" key="1">
    <citation type="submission" date="2023-04" db="EMBL/GenBank/DDBJ databases">
        <title>Genome dynamics across the evolutionary transition to endosymbiosis.</title>
        <authorList>
            <person name="Siozios S."/>
            <person name="Nadal-Jimenez P."/>
            <person name="Azagi T."/>
            <person name="Sprong H."/>
            <person name="Frost C.L."/>
            <person name="Parratt S.R."/>
            <person name="Taylor G."/>
            <person name="Brettell L."/>
            <person name="Lew K.C."/>
            <person name="Croft L."/>
            <person name="King K.C."/>
            <person name="Brockhurst M.A."/>
            <person name="Hypsa V."/>
            <person name="Novakova E."/>
            <person name="Darby A.C."/>
            <person name="Hurst G.D.D."/>
        </authorList>
    </citation>
    <scope>NUCLEOTIDE SEQUENCE</scope>
    <source>
        <strain evidence="1">AIh</strain>
    </source>
</reference>
<protein>
    <submittedName>
        <fullName evidence="1">Uncharacterized protein</fullName>
    </submittedName>
</protein>
<name>A0AA95GHG5_9GAMM</name>
<proteinExistence type="predicted"/>
<gene>
    <name evidence="1" type="ORF">QE207_05150</name>
</gene>
<sequence length="104" mass="12451">MQIQIKDIKCGDVFYAVKIDGEFPLFNKFIALSQPTEKQVKVKKYKNGYSTTLQSRWYILFDDYLSAKNYWIKNYLNKQITKTMEHVVYLQNQVKKLNNQDDLE</sequence>
<dbReference type="RefSeq" id="WP_280629679.1">
    <property type="nucleotide sequence ID" value="NZ_CP123498.1"/>
</dbReference>
<organism evidence="1 2">
    <name type="scientific">Arsenophonus nasoniae</name>
    <name type="common">son-killer infecting Nasonia vitripennis</name>
    <dbReference type="NCBI Taxonomy" id="638"/>
    <lineage>
        <taxon>Bacteria</taxon>
        <taxon>Pseudomonadati</taxon>
        <taxon>Pseudomonadota</taxon>
        <taxon>Gammaproteobacteria</taxon>
        <taxon>Enterobacterales</taxon>
        <taxon>Morganellaceae</taxon>
        <taxon>Arsenophonus</taxon>
    </lineage>
</organism>
<dbReference type="EMBL" id="CP123498">
    <property type="protein sequence ID" value="WGL95974.1"/>
    <property type="molecule type" value="Genomic_DNA"/>
</dbReference>
<dbReference type="AlphaFoldDB" id="A0AA95GHG5"/>
<accession>A0AA95GHG5</accession>
<evidence type="ECO:0000313" key="1">
    <source>
        <dbReference type="EMBL" id="WGL95974.1"/>
    </source>
</evidence>
<evidence type="ECO:0000313" key="2">
    <source>
        <dbReference type="Proteomes" id="UP001177597"/>
    </source>
</evidence>
<dbReference type="Proteomes" id="UP001177597">
    <property type="component" value="Chromosome"/>
</dbReference>